<dbReference type="GO" id="GO:0008899">
    <property type="term" value="F:homoserine O-succinyltransferase activity"/>
    <property type="evidence" value="ECO:0007669"/>
    <property type="project" value="UniProtKB-EC"/>
</dbReference>
<dbReference type="GO" id="GO:0004414">
    <property type="term" value="F:homoserine O-acetyltransferase activity"/>
    <property type="evidence" value="ECO:0007669"/>
    <property type="project" value="UniProtKB-EC"/>
</dbReference>
<dbReference type="SUPFAM" id="SSF53474">
    <property type="entry name" value="alpha/beta-Hydrolases"/>
    <property type="match status" value="1"/>
</dbReference>
<accession>A0ABU1IFI3</accession>
<keyword evidence="2" id="KW-0028">Amino-acid biosynthesis</keyword>
<sequence>MSAAASSPEHRLRLGALRLTSGAELADAEVAYATYGRLAPDGGNAILVTHGYTASHQMLAHGAGVAEGSWASLIGPGRVLDTQRYFIVCSNMLGSCYGTTGPASTDPRTGRPYGAAFPDITLQDIVAVQHRLLAHLGVRRLRAIVGPSYGGFQALQWALDHPEMVESVAAVVSAPYLPASPHMHLPTLMAALAADPGWNGGDYYAVPGGVQATLRRLRWDTLRAYGMDEVLRAQGLDATVRDRRMAAMADAWAAEFDAHALIVLLKAALAFDVRSQLPRLRCPVLHVTASTDLLFPPAEVRDSLAGVGGAGAVQYLEMPTLFGHQASGPAHALWAPALQTLLAGGLTTAPAA</sequence>
<evidence type="ECO:0000313" key="5">
    <source>
        <dbReference type="EMBL" id="MDR6215348.1"/>
    </source>
</evidence>
<evidence type="ECO:0000259" key="4">
    <source>
        <dbReference type="Pfam" id="PF00561"/>
    </source>
</evidence>
<proteinExistence type="predicted"/>
<evidence type="ECO:0000256" key="2">
    <source>
        <dbReference type="ARBA" id="ARBA00023167"/>
    </source>
</evidence>
<dbReference type="EC" id="2.3.1.31" evidence="5"/>
<keyword evidence="1 5" id="KW-0808">Transferase</keyword>
<keyword evidence="2" id="KW-0486">Methionine biosynthesis</keyword>
<name>A0ABU1IFI3_9BURK</name>
<dbReference type="EC" id="2.3.1.46" evidence="5"/>
<dbReference type="EMBL" id="JAVIZX010000001">
    <property type="protein sequence ID" value="MDR6215348.1"/>
    <property type="molecule type" value="Genomic_DNA"/>
</dbReference>
<keyword evidence="6" id="KW-1185">Reference proteome</keyword>
<evidence type="ECO:0000256" key="3">
    <source>
        <dbReference type="ARBA" id="ARBA00023315"/>
    </source>
</evidence>
<dbReference type="RefSeq" id="WP_309829896.1">
    <property type="nucleotide sequence ID" value="NZ_JAVIZX010000001.1"/>
</dbReference>
<comment type="caution">
    <text evidence="5">The sequence shown here is derived from an EMBL/GenBank/DDBJ whole genome shotgun (WGS) entry which is preliminary data.</text>
</comment>
<dbReference type="PIRSF" id="PIRSF000443">
    <property type="entry name" value="Homoser_Ac_trans"/>
    <property type="match status" value="1"/>
</dbReference>
<feature type="domain" description="AB hydrolase-1" evidence="4">
    <location>
        <begin position="45"/>
        <end position="303"/>
    </location>
</feature>
<dbReference type="InterPro" id="IPR000073">
    <property type="entry name" value="AB_hydrolase_1"/>
</dbReference>
<dbReference type="Gene3D" id="3.40.50.1820">
    <property type="entry name" value="alpha/beta hydrolase"/>
    <property type="match status" value="1"/>
</dbReference>
<gene>
    <name evidence="5" type="ORF">QE399_003037</name>
</gene>
<dbReference type="InterPro" id="IPR029058">
    <property type="entry name" value="AB_hydrolase_fold"/>
</dbReference>
<protein>
    <submittedName>
        <fullName evidence="5">Homoserine O-acetyltransferase</fullName>
        <ecNumber evidence="5">2.3.1.31</ecNumber>
        <ecNumber evidence="5">2.3.1.46</ecNumber>
    </submittedName>
</protein>
<organism evidence="5 6">
    <name type="scientific">Paracidovorax wautersii</name>
    <dbReference type="NCBI Taxonomy" id="1177982"/>
    <lineage>
        <taxon>Bacteria</taxon>
        <taxon>Pseudomonadati</taxon>
        <taxon>Pseudomonadota</taxon>
        <taxon>Betaproteobacteria</taxon>
        <taxon>Burkholderiales</taxon>
        <taxon>Comamonadaceae</taxon>
        <taxon>Paracidovorax</taxon>
    </lineage>
</organism>
<evidence type="ECO:0000256" key="1">
    <source>
        <dbReference type="ARBA" id="ARBA00022679"/>
    </source>
</evidence>
<keyword evidence="3 5" id="KW-0012">Acyltransferase</keyword>
<dbReference type="InterPro" id="IPR008220">
    <property type="entry name" value="HAT_MetX-like"/>
</dbReference>
<dbReference type="PANTHER" id="PTHR32268">
    <property type="entry name" value="HOMOSERINE O-ACETYLTRANSFERASE"/>
    <property type="match status" value="1"/>
</dbReference>
<dbReference type="Proteomes" id="UP001267710">
    <property type="component" value="Unassembled WGS sequence"/>
</dbReference>
<dbReference type="PANTHER" id="PTHR32268:SF11">
    <property type="entry name" value="HOMOSERINE O-ACETYLTRANSFERASE"/>
    <property type="match status" value="1"/>
</dbReference>
<evidence type="ECO:0000313" key="6">
    <source>
        <dbReference type="Proteomes" id="UP001267710"/>
    </source>
</evidence>
<dbReference type="Pfam" id="PF00561">
    <property type="entry name" value="Abhydrolase_1"/>
    <property type="match status" value="1"/>
</dbReference>
<reference evidence="5 6" key="1">
    <citation type="submission" date="2023-08" db="EMBL/GenBank/DDBJ databases">
        <title>Functional and genomic diversity of the sorghum phyllosphere microbiome.</title>
        <authorList>
            <person name="Shade A."/>
        </authorList>
    </citation>
    <scope>NUCLEOTIDE SEQUENCE [LARGE SCALE GENOMIC DNA]</scope>
    <source>
        <strain evidence="5 6">SORGH_AS_0335</strain>
    </source>
</reference>